<dbReference type="SUPFAM" id="SSF103481">
    <property type="entry name" value="Multidrug resistance efflux transporter EmrE"/>
    <property type="match status" value="2"/>
</dbReference>
<dbReference type="AlphaFoldDB" id="A0A2L1C8Q6"/>
<evidence type="ECO:0000313" key="16">
    <source>
        <dbReference type="Proteomes" id="UP000239462"/>
    </source>
</evidence>
<evidence type="ECO:0000313" key="18">
    <source>
        <dbReference type="Proteomes" id="UP000567099"/>
    </source>
</evidence>
<evidence type="ECO:0000313" key="9">
    <source>
        <dbReference type="EMBL" id="MBA2846519.1"/>
    </source>
</evidence>
<evidence type="ECO:0000313" key="21">
    <source>
        <dbReference type="Proteomes" id="UP000590564"/>
    </source>
</evidence>
<evidence type="ECO:0000313" key="11">
    <source>
        <dbReference type="EMBL" id="MBA2864140.1"/>
    </source>
</evidence>
<dbReference type="InterPro" id="IPR000620">
    <property type="entry name" value="EamA_dom"/>
</dbReference>
<feature type="transmembrane region" description="Helical" evidence="6">
    <location>
        <begin position="151"/>
        <end position="170"/>
    </location>
</feature>
<dbReference type="Proteomes" id="UP000742560">
    <property type="component" value="Unassembled WGS sequence"/>
</dbReference>
<feature type="domain" description="EamA" evidence="7">
    <location>
        <begin position="6"/>
        <end position="136"/>
    </location>
</feature>
<feature type="transmembrane region" description="Helical" evidence="6">
    <location>
        <begin position="31"/>
        <end position="52"/>
    </location>
</feature>
<evidence type="ECO:0000313" key="10">
    <source>
        <dbReference type="EMBL" id="MBA2850920.1"/>
    </source>
</evidence>
<protein>
    <submittedName>
        <fullName evidence="9">Drug/metabolite transporter (DMT)-like permease</fullName>
    </submittedName>
    <submittedName>
        <fullName evidence="8">Putative amino-acid metabolite efflux pump</fullName>
    </submittedName>
</protein>
<evidence type="ECO:0000313" key="15">
    <source>
        <dbReference type="EMBL" id="MBP2219824.1"/>
    </source>
</evidence>
<keyword evidence="2" id="KW-1003">Cell membrane</keyword>
<evidence type="ECO:0000313" key="19">
    <source>
        <dbReference type="Proteomes" id="UP000571854"/>
    </source>
</evidence>
<dbReference type="InterPro" id="IPR037185">
    <property type="entry name" value="EmrE-like"/>
</dbReference>
<evidence type="ECO:0000313" key="13">
    <source>
        <dbReference type="EMBL" id="MBB6497066.1"/>
    </source>
</evidence>
<dbReference type="Proteomes" id="UP000567099">
    <property type="component" value="Unassembled WGS sequence"/>
</dbReference>
<feature type="transmembrane region" description="Helical" evidence="6">
    <location>
        <begin position="7"/>
        <end position="25"/>
    </location>
</feature>
<dbReference type="EMBL" id="JACDUO010000001">
    <property type="protein sequence ID" value="MBA2864140.1"/>
    <property type="molecule type" value="Genomic_DNA"/>
</dbReference>
<comment type="subcellular location">
    <subcellularLocation>
        <location evidence="1">Cell membrane</location>
        <topology evidence="1">Multi-pass membrane protein</topology>
    </subcellularLocation>
</comment>
<proteinExistence type="predicted"/>
<feature type="transmembrane region" description="Helical" evidence="6">
    <location>
        <begin position="64"/>
        <end position="81"/>
    </location>
</feature>
<reference evidence="8" key="2">
    <citation type="submission" date="2018-02" db="EMBL/GenBank/DDBJ databases">
        <title>Complete genome sequence of the Methanococcus maripaludis type strain JJ (DSM 2067), a model for selenoprotein synthesis in Archaea.</title>
        <authorList>
            <person name="Poehlein A."/>
            <person name="Heym D."/>
            <person name="Quitzke V."/>
            <person name="Fersch J."/>
            <person name="Daniel R."/>
            <person name="Rother M."/>
        </authorList>
    </citation>
    <scope>NUCLEOTIDE SEQUENCE [LARGE SCALE GENOMIC DNA]</scope>
    <source>
        <strain evidence="8">DSM 2067</strain>
    </source>
</reference>
<dbReference type="EMBL" id="JAFBBC010000001">
    <property type="protein sequence ID" value="MBM7408657.1"/>
    <property type="molecule type" value="Genomic_DNA"/>
</dbReference>
<evidence type="ECO:0000313" key="17">
    <source>
        <dbReference type="Proteomes" id="UP000564425"/>
    </source>
</evidence>
<reference evidence="15" key="4">
    <citation type="submission" date="2021-03" db="EMBL/GenBank/DDBJ databases">
        <title>Genomic Encyclopedia of Type Strains, Phase IV (KMG-IV): sequencing the most valuable type-strain genomes for metagenomic binning, comparative biology and taxonomic classification.</title>
        <authorList>
            <person name="Goeker M."/>
        </authorList>
    </citation>
    <scope>NUCLEOTIDE SEQUENCE</scope>
    <source>
        <strain evidence="15">DSM 2771</strain>
    </source>
</reference>
<evidence type="ECO:0000313" key="14">
    <source>
        <dbReference type="EMBL" id="MBM7408657.1"/>
    </source>
</evidence>
<dbReference type="Proteomes" id="UP000571854">
    <property type="component" value="Unassembled WGS sequence"/>
</dbReference>
<dbReference type="EMBL" id="JAGINF010000004">
    <property type="protein sequence ID" value="MBP2219824.1"/>
    <property type="molecule type" value="Genomic_DNA"/>
</dbReference>
<dbReference type="Proteomes" id="UP000722095">
    <property type="component" value="Unassembled WGS sequence"/>
</dbReference>
<gene>
    <name evidence="8" type="primary">eamA</name>
    <name evidence="14" type="ORF">HNP85_000329</name>
    <name evidence="10" type="ORF">HNP86_001051</name>
    <name evidence="9" type="ORF">HNP88_000703</name>
    <name evidence="11" type="ORF">HNP94_001140</name>
    <name evidence="13" type="ORF">HNP96_001107</name>
    <name evidence="12" type="ORF">HNP97_001279</name>
    <name evidence="15" type="ORF">J2745_001330</name>
    <name evidence="8" type="ORF">MMJJ_03070</name>
</gene>
<keyword evidence="3 6" id="KW-0812">Transmembrane</keyword>
<dbReference type="EMBL" id="JACDUJ010000001">
    <property type="protein sequence ID" value="MBA2846519.1"/>
    <property type="molecule type" value="Genomic_DNA"/>
</dbReference>
<reference evidence="16" key="1">
    <citation type="journal article" date="2018" name="Genome Announc.">
        <title>Complete Genome Sequence of the Methanococcus maripaludis Type Strain JJ (DSM 2067), a Model for Selenoprotein Synthesis in Archaea.</title>
        <authorList>
            <person name="Poehlein A."/>
            <person name="Heym D."/>
            <person name="Quitzke V."/>
            <person name="Fersch J."/>
            <person name="Daniel R."/>
            <person name="Rother M."/>
        </authorList>
    </citation>
    <scope>NUCLEOTIDE SEQUENCE [LARGE SCALE GENOMIC DNA]</scope>
    <source>
        <strain evidence="16">DSM 2067</strain>
    </source>
</reference>
<dbReference type="Proteomes" id="UP000564425">
    <property type="component" value="Unassembled WGS sequence"/>
</dbReference>
<organism evidence="8 16">
    <name type="scientific">Methanococcus maripaludis</name>
    <name type="common">Methanococcus deltae</name>
    <dbReference type="NCBI Taxonomy" id="39152"/>
    <lineage>
        <taxon>Archaea</taxon>
        <taxon>Methanobacteriati</taxon>
        <taxon>Methanobacteriota</taxon>
        <taxon>Methanomada group</taxon>
        <taxon>Methanococci</taxon>
        <taxon>Methanococcales</taxon>
        <taxon>Methanococcaceae</taxon>
        <taxon>Methanococcus</taxon>
    </lineage>
</organism>
<evidence type="ECO:0000256" key="2">
    <source>
        <dbReference type="ARBA" id="ARBA00022475"/>
    </source>
</evidence>
<dbReference type="EMBL" id="JACHED010000002">
    <property type="protein sequence ID" value="MBB6497066.1"/>
    <property type="molecule type" value="Genomic_DNA"/>
</dbReference>
<dbReference type="Pfam" id="PF00892">
    <property type="entry name" value="EamA"/>
    <property type="match status" value="2"/>
</dbReference>
<feature type="transmembrane region" description="Helical" evidence="6">
    <location>
        <begin position="245"/>
        <end position="264"/>
    </location>
</feature>
<dbReference type="Proteomes" id="UP000239462">
    <property type="component" value="Chromosome"/>
</dbReference>
<dbReference type="RefSeq" id="WP_104837379.1">
    <property type="nucleotide sequence ID" value="NZ_CP026606.1"/>
</dbReference>
<dbReference type="GO" id="GO:0005886">
    <property type="term" value="C:plasma membrane"/>
    <property type="evidence" value="ECO:0007669"/>
    <property type="project" value="UniProtKB-SubCell"/>
</dbReference>
<dbReference type="EMBL" id="JACHIQ010000002">
    <property type="protein sequence ID" value="MBB6067769.1"/>
    <property type="molecule type" value="Genomic_DNA"/>
</dbReference>
<evidence type="ECO:0000313" key="12">
    <source>
        <dbReference type="EMBL" id="MBB6067769.1"/>
    </source>
</evidence>
<accession>A0A2L1C8Q6</accession>
<reference evidence="17 18" key="3">
    <citation type="submission" date="2020-07" db="EMBL/GenBank/DDBJ databases">
        <title>Genomic Encyclopedia of Type Strains, Phase IV (KMG-V): Genome sequencing to study the core and pangenomes of soil and plant-associated prokaryotes.</title>
        <authorList>
            <person name="Whitman W."/>
        </authorList>
    </citation>
    <scope>NUCLEOTIDE SEQUENCE [LARGE SCALE GENOMIC DNA]</scope>
    <source>
        <strain evidence="10 17">A1</strain>
        <strain evidence="9 19">A5</strain>
        <strain evidence="11 18">C13</strain>
        <strain evidence="13 21">D1</strain>
        <strain evidence="12 20">DSM 7078</strain>
        <strain evidence="14">RC</strain>
    </source>
</reference>
<evidence type="ECO:0000313" key="20">
    <source>
        <dbReference type="Proteomes" id="UP000584706"/>
    </source>
</evidence>
<dbReference type="PANTHER" id="PTHR42920">
    <property type="entry name" value="OS03G0707200 PROTEIN-RELATED"/>
    <property type="match status" value="1"/>
</dbReference>
<feature type="transmembrane region" description="Helical" evidence="6">
    <location>
        <begin position="182"/>
        <end position="200"/>
    </location>
</feature>
<keyword evidence="5 6" id="KW-0472">Membrane</keyword>
<evidence type="ECO:0000256" key="4">
    <source>
        <dbReference type="ARBA" id="ARBA00022989"/>
    </source>
</evidence>
<name>A0A2L1C8Q6_METMI</name>
<evidence type="ECO:0000256" key="3">
    <source>
        <dbReference type="ARBA" id="ARBA00022692"/>
    </source>
</evidence>
<feature type="transmembrane region" description="Helical" evidence="6">
    <location>
        <begin position="120"/>
        <end position="139"/>
    </location>
</feature>
<evidence type="ECO:0000256" key="6">
    <source>
        <dbReference type="SAM" id="Phobius"/>
    </source>
</evidence>
<dbReference type="PANTHER" id="PTHR42920:SF11">
    <property type="entry name" value="INNER MEMBRANE PROTEIN YTFF"/>
    <property type="match status" value="1"/>
</dbReference>
<dbReference type="KEGG" id="mmad:MMJJ_03070"/>
<evidence type="ECO:0000256" key="5">
    <source>
        <dbReference type="ARBA" id="ARBA00023136"/>
    </source>
</evidence>
<evidence type="ECO:0000256" key="1">
    <source>
        <dbReference type="ARBA" id="ARBA00004651"/>
    </source>
</evidence>
<evidence type="ECO:0000313" key="8">
    <source>
        <dbReference type="EMBL" id="AVB75724.1"/>
    </source>
</evidence>
<dbReference type="Proteomes" id="UP000590564">
    <property type="component" value="Unassembled WGS sequence"/>
</dbReference>
<dbReference type="InterPro" id="IPR051258">
    <property type="entry name" value="Diverse_Substrate_Transporter"/>
</dbReference>
<feature type="domain" description="EamA" evidence="7">
    <location>
        <begin position="148"/>
        <end position="285"/>
    </location>
</feature>
<evidence type="ECO:0000259" key="7">
    <source>
        <dbReference type="Pfam" id="PF00892"/>
    </source>
</evidence>
<feature type="transmembrane region" description="Helical" evidence="6">
    <location>
        <begin position="270"/>
        <end position="286"/>
    </location>
</feature>
<keyword evidence="4 6" id="KW-1133">Transmembrane helix</keyword>
<feature type="transmembrane region" description="Helical" evidence="6">
    <location>
        <begin position="212"/>
        <end position="233"/>
    </location>
</feature>
<dbReference type="EMBL" id="CP026606">
    <property type="protein sequence ID" value="AVB75724.1"/>
    <property type="molecule type" value="Genomic_DNA"/>
</dbReference>
<dbReference type="GeneID" id="36101402"/>
<dbReference type="EMBL" id="JACDUH010000001">
    <property type="protein sequence ID" value="MBA2850920.1"/>
    <property type="molecule type" value="Genomic_DNA"/>
</dbReference>
<dbReference type="Proteomes" id="UP000584706">
    <property type="component" value="Unassembled WGS sequence"/>
</dbReference>
<feature type="transmembrane region" description="Helical" evidence="6">
    <location>
        <begin position="87"/>
        <end position="108"/>
    </location>
</feature>
<sequence>MNDRSLGILLMFLTVIFWGISFVSTKIILEFIPPITIGFIRVVIAAVILIFFIRNFTKYSKEDFVYIVLAGFLGITSYYLFENVALKYTTATNASLIAATVPIFYLMVSDMVEKKIPSKIKYFGSLIGLFGVFILILNGKFVLELNPLGDILMFGAVCTWVLYTFVIQKLQKHDDLKVTRDITLIGAVFFIPFTIIELGYNGMFEFTILLNPYIAFSLLYLAIFCSAIAYLFWNMAIRLAGASTTTNGVYIIPIVAMITDAIILKNIPNIYAIIGAVLVLFGVYISENGGKLKINL</sequence>